<dbReference type="AlphaFoldDB" id="A0A6B8REK2"/>
<sequence length="591" mass="68905">MKSYVPYIFCIKRKNKNVFPHKKVIIDPHYHKLNHKLKDHFFKLIHARFGTSGIRMLRLKEKWQIPLITSFHGCDSPGTARMKKHKRSLQRLFSVGECFTVPCLAMKQELVKHGCPISKIVVQYSGINLDQFAYKERFYPLDGQIRIVHVGRLVEKKGAEILIKAFHRIQQIFPQARLILIGTGRLLKKLKQLSLDLHLENNIEFLGALPHSEIAKHLEEAHIFCLPSLKDRTGNREGIPNAIKEAMACGLPVVSTFHSGIPELIKDGKNGLLVKENDVSELATKLIVLIKQPETWRKLGLNARVKIEADFNREIQTNNLERLFDQVIKAHEKKQNEKPLFSVIIPTYNRERFLGRAIKSVLQQTCKDYELIVVDDGSTDQTAKIVKSFGPRVRYVYQKNSGPSEARNMGISLAKGKYIAFLDSDDYFLAHKLKENKTYLEAHPDCHFLYSWYYNDKFGSKRNVVRNSRSYWDLNAFRFHLYRRKFTIRTSTAVIQKSCFDKTGLFNSRYRYSQDWDMWLRLACHYTGKCQKTPLAVYRRHERKVIPAGNRHFNIRKTALELYRWNKETLLRLEKKYGARRSAKKNQSISA</sequence>
<dbReference type="SUPFAM" id="SSF53448">
    <property type="entry name" value="Nucleotide-diphospho-sugar transferases"/>
    <property type="match status" value="1"/>
</dbReference>
<keyword evidence="5" id="KW-1185">Reference proteome</keyword>
<dbReference type="Proteomes" id="UP000426246">
    <property type="component" value="Chromosome"/>
</dbReference>
<dbReference type="PANTHER" id="PTHR45947:SF3">
    <property type="entry name" value="SULFOQUINOVOSYL TRANSFERASE SQD2"/>
    <property type="match status" value="1"/>
</dbReference>
<evidence type="ECO:0000259" key="1">
    <source>
        <dbReference type="Pfam" id="PF00534"/>
    </source>
</evidence>
<dbReference type="SUPFAM" id="SSF53756">
    <property type="entry name" value="UDP-Glycosyltransferase/glycogen phosphorylase"/>
    <property type="match status" value="1"/>
</dbReference>
<dbReference type="EMBL" id="CP034235">
    <property type="protein sequence ID" value="QGQ94921.1"/>
    <property type="molecule type" value="Genomic_DNA"/>
</dbReference>
<dbReference type="PANTHER" id="PTHR45947">
    <property type="entry name" value="SULFOQUINOVOSYL TRANSFERASE SQD2"/>
    <property type="match status" value="1"/>
</dbReference>
<evidence type="ECO:0000313" key="4">
    <source>
        <dbReference type="EMBL" id="QGQ94921.1"/>
    </source>
</evidence>
<dbReference type="GO" id="GO:0016757">
    <property type="term" value="F:glycosyltransferase activity"/>
    <property type="evidence" value="ECO:0007669"/>
    <property type="project" value="InterPro"/>
</dbReference>
<keyword evidence="4" id="KW-0808">Transferase</keyword>
<feature type="domain" description="Glycosyltransferase subfamily 4-like N-terminal" evidence="3">
    <location>
        <begin position="28"/>
        <end position="131"/>
    </location>
</feature>
<dbReference type="RefSeq" id="WP_155699932.1">
    <property type="nucleotide sequence ID" value="NZ_CP034235.1"/>
</dbReference>
<proteinExistence type="predicted"/>
<dbReference type="KEGG" id="ppsc:EHS13_08530"/>
<feature type="domain" description="Glycosyl transferase family 1" evidence="1">
    <location>
        <begin position="142"/>
        <end position="304"/>
    </location>
</feature>
<name>A0A6B8REK2_9BACL</name>
<feature type="domain" description="Glycosyltransferase 2-like" evidence="2">
    <location>
        <begin position="342"/>
        <end position="483"/>
    </location>
</feature>
<evidence type="ECO:0000259" key="2">
    <source>
        <dbReference type="Pfam" id="PF00535"/>
    </source>
</evidence>
<dbReference type="Gene3D" id="3.90.550.10">
    <property type="entry name" value="Spore Coat Polysaccharide Biosynthesis Protein SpsA, Chain A"/>
    <property type="match status" value="1"/>
</dbReference>
<dbReference type="InterPro" id="IPR050194">
    <property type="entry name" value="Glycosyltransferase_grp1"/>
</dbReference>
<dbReference type="Pfam" id="PF13439">
    <property type="entry name" value="Glyco_transf_4"/>
    <property type="match status" value="1"/>
</dbReference>
<protein>
    <submittedName>
        <fullName evidence="4">Glycosyltransferase</fullName>
    </submittedName>
</protein>
<accession>A0A6B8REK2</accession>
<dbReference type="InterPro" id="IPR001173">
    <property type="entry name" value="Glyco_trans_2-like"/>
</dbReference>
<dbReference type="Pfam" id="PF00534">
    <property type="entry name" value="Glycos_transf_1"/>
    <property type="match status" value="1"/>
</dbReference>
<gene>
    <name evidence="4" type="ORF">EHS13_08530</name>
</gene>
<dbReference type="InterPro" id="IPR028098">
    <property type="entry name" value="Glyco_trans_4-like_N"/>
</dbReference>
<dbReference type="Gene3D" id="3.40.50.2000">
    <property type="entry name" value="Glycogen Phosphorylase B"/>
    <property type="match status" value="2"/>
</dbReference>
<dbReference type="InterPro" id="IPR001296">
    <property type="entry name" value="Glyco_trans_1"/>
</dbReference>
<evidence type="ECO:0000313" key="5">
    <source>
        <dbReference type="Proteomes" id="UP000426246"/>
    </source>
</evidence>
<organism evidence="4 5">
    <name type="scientific">Paenibacillus psychroresistens</name>
    <dbReference type="NCBI Taxonomy" id="1778678"/>
    <lineage>
        <taxon>Bacteria</taxon>
        <taxon>Bacillati</taxon>
        <taxon>Bacillota</taxon>
        <taxon>Bacilli</taxon>
        <taxon>Bacillales</taxon>
        <taxon>Paenibacillaceae</taxon>
        <taxon>Paenibacillus</taxon>
    </lineage>
</organism>
<reference evidence="5" key="1">
    <citation type="submission" date="2018-11" db="EMBL/GenBank/DDBJ databases">
        <title>Complete genome sequence of Paenibacillus sp. ML311-T8.</title>
        <authorList>
            <person name="Nam Y.-D."/>
            <person name="Kang J."/>
            <person name="Chung W.-H."/>
            <person name="Park Y.S."/>
        </authorList>
    </citation>
    <scope>NUCLEOTIDE SEQUENCE [LARGE SCALE GENOMIC DNA]</scope>
    <source>
        <strain evidence="5">ML311-T8</strain>
    </source>
</reference>
<evidence type="ECO:0000259" key="3">
    <source>
        <dbReference type="Pfam" id="PF13439"/>
    </source>
</evidence>
<dbReference type="Pfam" id="PF00535">
    <property type="entry name" value="Glycos_transf_2"/>
    <property type="match status" value="1"/>
</dbReference>
<dbReference type="OrthoDB" id="9785185at2"/>
<dbReference type="InterPro" id="IPR029044">
    <property type="entry name" value="Nucleotide-diphossugar_trans"/>
</dbReference>